<keyword evidence="3 6" id="KW-0804">Transcription</keyword>
<organism evidence="8 9">
    <name type="scientific">Candida albicans</name>
    <name type="common">Yeast</name>
    <dbReference type="NCBI Taxonomy" id="5476"/>
    <lineage>
        <taxon>Eukaryota</taxon>
        <taxon>Fungi</taxon>
        <taxon>Dikarya</taxon>
        <taxon>Ascomycota</taxon>
        <taxon>Saccharomycotina</taxon>
        <taxon>Pichiomycetes</taxon>
        <taxon>Debaryomycetaceae</taxon>
        <taxon>Candida/Lodderomyces clade</taxon>
        <taxon>Candida</taxon>
    </lineage>
</organism>
<comment type="subcellular location">
    <subcellularLocation>
        <location evidence="1 6">Nucleus</location>
    </subcellularLocation>
</comment>
<feature type="compositionally biased region" description="Low complexity" evidence="7">
    <location>
        <begin position="39"/>
        <end position="50"/>
    </location>
</feature>
<dbReference type="GO" id="GO:0042802">
    <property type="term" value="F:identical protein binding"/>
    <property type="evidence" value="ECO:0007669"/>
    <property type="project" value="EnsemblFungi"/>
</dbReference>
<name>A0A8H6C453_CANAX</name>
<evidence type="ECO:0000256" key="2">
    <source>
        <dbReference type="ARBA" id="ARBA00023015"/>
    </source>
</evidence>
<feature type="region of interest" description="Disordered" evidence="7">
    <location>
        <begin position="1"/>
        <end position="90"/>
    </location>
</feature>
<dbReference type="GO" id="GO:0006325">
    <property type="term" value="P:chromatin organization"/>
    <property type="evidence" value="ECO:0007669"/>
    <property type="project" value="EnsemblFungi"/>
</dbReference>
<dbReference type="InterPro" id="IPR003923">
    <property type="entry name" value="TAF10"/>
</dbReference>
<dbReference type="AlphaFoldDB" id="A0A8H6C453"/>
<feature type="compositionally biased region" description="Acidic residues" evidence="7">
    <location>
        <begin position="9"/>
        <end position="30"/>
    </location>
</feature>
<protein>
    <recommendedName>
        <fullName evidence="6">Transcription initiation factor TFIID subunit 10</fullName>
    </recommendedName>
</protein>
<dbReference type="EMBL" id="JABWAD010000010">
    <property type="protein sequence ID" value="KAF6071932.1"/>
    <property type="molecule type" value="Genomic_DNA"/>
</dbReference>
<dbReference type="PANTHER" id="PTHR21242:SF0">
    <property type="entry name" value="TRANSCRIPTION INITIATION FACTOR TFIID SUBUNIT 10"/>
    <property type="match status" value="1"/>
</dbReference>
<accession>A0A8H6C453</accession>
<dbReference type="SMR" id="A0A8H6C453"/>
<proteinExistence type="inferred from homology"/>
<evidence type="ECO:0000256" key="4">
    <source>
        <dbReference type="ARBA" id="ARBA00023242"/>
    </source>
</evidence>
<feature type="compositionally biased region" description="Polar residues" evidence="7">
    <location>
        <begin position="60"/>
        <end position="80"/>
    </location>
</feature>
<dbReference type="GO" id="GO:0045944">
    <property type="term" value="P:positive regulation of transcription by RNA polymerase II"/>
    <property type="evidence" value="ECO:0007669"/>
    <property type="project" value="EnsemblFungi"/>
</dbReference>
<evidence type="ECO:0000313" key="8">
    <source>
        <dbReference type="EMBL" id="KAF6071932.1"/>
    </source>
</evidence>
<dbReference type="PRINTS" id="PR01443">
    <property type="entry name" value="TFIID30KDSUB"/>
</dbReference>
<feature type="region of interest" description="Disordered" evidence="7">
    <location>
        <begin position="189"/>
        <end position="214"/>
    </location>
</feature>
<dbReference type="GO" id="GO:1990841">
    <property type="term" value="F:promoter-specific chromatin binding"/>
    <property type="evidence" value="ECO:0007669"/>
    <property type="project" value="TreeGrafter"/>
</dbReference>
<dbReference type="PANTHER" id="PTHR21242">
    <property type="entry name" value="TRANSCRIPTION INITIATION FACTOR TFIID SUBUNIT 10"/>
    <property type="match status" value="1"/>
</dbReference>
<evidence type="ECO:0000313" key="9">
    <source>
        <dbReference type="Proteomes" id="UP000536275"/>
    </source>
</evidence>
<comment type="function">
    <text evidence="6">Functions as a component of both the DNA-binding general transcription initiation factor complex TFIID and the transcription coactivator SAGA complex. Binding of TFIID to a promoter (with or without TATA element) is the initial step in pre-initiation complex (PIC) formation. TFIID plays a key role in the regulation of gene expression by RNA polymerase II through different activities such as transcription activator interaction, core promoter recognition and selectivity, TFIIA and TFIIB interaction, chromatin modification (histone acetylation by TAF1), facilitation of DNA opening and initiation of transcription. SAGA acts as a general cofactor required for essentially all RNA polymerase II transcription. At the promoters, SAGA is required for transcription pre-initiation complex (PIC) recruitment. It influences RNA polymerase II transcriptional activity through different activities such as TBP interaction (via core/TAF module) and promoter selectivity, interaction with transcription activators (via Tra1/SPT module), and chromatin modification through histone acetylation (via HAT module) and deubiquitination (via DUB module). SAGA preferentially acetylates histones H3 (to form H3K9ac, H3K14ac, H3K18ac and H3K23ac) and H2B and deubiquitinates histone H2B. SAGA interacts with DNA via upstream activating sequences (UASs).</text>
</comment>
<evidence type="ECO:0000256" key="3">
    <source>
        <dbReference type="ARBA" id="ARBA00023163"/>
    </source>
</evidence>
<dbReference type="CDD" id="cd07982">
    <property type="entry name" value="HFD_TAF10"/>
    <property type="match status" value="1"/>
</dbReference>
<gene>
    <name evidence="8" type="ORF">FOB64_000887</name>
</gene>
<dbReference type="GO" id="GO:0051123">
    <property type="term" value="P:RNA polymerase II preinitiation complex assembly"/>
    <property type="evidence" value="ECO:0007669"/>
    <property type="project" value="EnsemblFungi"/>
</dbReference>
<keyword evidence="4 6" id="KW-0539">Nucleus</keyword>
<evidence type="ECO:0000256" key="5">
    <source>
        <dbReference type="ARBA" id="ARBA00025730"/>
    </source>
</evidence>
<dbReference type="GO" id="GO:0000124">
    <property type="term" value="C:SAGA complex"/>
    <property type="evidence" value="ECO:0007669"/>
    <property type="project" value="EnsemblFungi"/>
</dbReference>
<evidence type="ECO:0000256" key="6">
    <source>
        <dbReference type="PIRNR" id="PIRNR017246"/>
    </source>
</evidence>
<dbReference type="GO" id="GO:0060090">
    <property type="term" value="F:molecular adaptor activity"/>
    <property type="evidence" value="ECO:0007669"/>
    <property type="project" value="EnsemblFungi"/>
</dbReference>
<dbReference type="GO" id="GO:0016251">
    <property type="term" value="F:RNA polymerase II general transcription initiation factor activity"/>
    <property type="evidence" value="ECO:0007669"/>
    <property type="project" value="TreeGrafter"/>
</dbReference>
<reference evidence="8 9" key="1">
    <citation type="submission" date="2020-03" db="EMBL/GenBank/DDBJ databases">
        <title>FDA dAtabase for Regulatory Grade micrObial Sequences (FDA-ARGOS): Supporting development and validation of Infectious Disease Dx tests.</title>
        <authorList>
            <person name="Campos J."/>
            <person name="Goldberg B."/>
            <person name="Tallon L."/>
            <person name="Sadzewicz L."/>
            <person name="Vavikolanu K."/>
            <person name="Mehta A."/>
            <person name="Aluvathingal J."/>
            <person name="Nadendla S."/>
            <person name="Nandy P."/>
            <person name="Geyer C."/>
            <person name="Yan Y."/>
            <person name="Sichtig H."/>
        </authorList>
    </citation>
    <scope>NUCLEOTIDE SEQUENCE [LARGE SCALE GENOMIC DNA]</scope>
    <source>
        <strain evidence="8 9">FDAARGOS_656</strain>
    </source>
</reference>
<evidence type="ECO:0000256" key="7">
    <source>
        <dbReference type="SAM" id="MobiDB-lite"/>
    </source>
</evidence>
<comment type="similarity">
    <text evidence="5 6">Belongs to the TAF10 family.</text>
</comment>
<sequence>MSEPINKPEDEEMDVEFNDVDDQIVPDELPEQAQKQDDQQPQQSQSQTAETKIDTGDSAKPQNDATSSTAHPTGTANGTPPASVIPELPDLTRKDKSLKEVLDLMDGDFAPIIPDAVTDYYLAKNGFETSDIKIKRLLALATQKFISDIAQDAYEYSRIRSASAVYNSSNPQVRAKLLLQGQQYANQQTLTGNANNNGEGDQQQSSQSHSNAGNQQGKIVLTMEDLSNALSEYGMNTSRPDFYR</sequence>
<keyword evidence="2 6" id="KW-0805">Transcription regulation</keyword>
<comment type="caution">
    <text evidence="8">The sequence shown here is derived from an EMBL/GenBank/DDBJ whole genome shotgun (WGS) entry which is preliminary data.</text>
</comment>
<dbReference type="GO" id="GO:0005669">
    <property type="term" value="C:transcription factor TFIID complex"/>
    <property type="evidence" value="ECO:0007669"/>
    <property type="project" value="EnsemblFungi"/>
</dbReference>
<dbReference type="Pfam" id="PF03540">
    <property type="entry name" value="TAF10"/>
    <property type="match status" value="1"/>
</dbReference>
<evidence type="ECO:0000256" key="1">
    <source>
        <dbReference type="ARBA" id="ARBA00004123"/>
    </source>
</evidence>
<dbReference type="PIRSF" id="PIRSF017246">
    <property type="entry name" value="TFIID_TAF10"/>
    <property type="match status" value="1"/>
</dbReference>
<dbReference type="GO" id="GO:0046695">
    <property type="term" value="C:SLIK (SAGA-like) complex"/>
    <property type="evidence" value="ECO:0007669"/>
    <property type="project" value="EnsemblFungi"/>
</dbReference>
<dbReference type="Proteomes" id="UP000536275">
    <property type="component" value="Unassembled WGS sequence"/>
</dbReference>